<evidence type="ECO:0000256" key="3">
    <source>
        <dbReference type="ARBA" id="ARBA00022679"/>
    </source>
</evidence>
<evidence type="ECO:0000256" key="5">
    <source>
        <dbReference type="ARBA" id="ARBA00022705"/>
    </source>
</evidence>
<dbReference type="InterPro" id="IPR036977">
    <property type="entry name" value="DNA_primase_Znf_CHC2"/>
</dbReference>
<feature type="domain" description="DUF7146" evidence="8">
    <location>
        <begin position="97"/>
        <end position="197"/>
    </location>
</feature>
<dbReference type="Pfam" id="PF13362">
    <property type="entry name" value="Toprim_3"/>
    <property type="match status" value="1"/>
</dbReference>
<dbReference type="OrthoDB" id="7465087at2"/>
<gene>
    <name evidence="9" type="ORF">SAMN06295912_11224</name>
</gene>
<keyword evidence="4" id="KW-0548">Nucleotidyltransferase</keyword>
<dbReference type="GO" id="GO:0000428">
    <property type="term" value="C:DNA-directed RNA polymerase complex"/>
    <property type="evidence" value="ECO:0007669"/>
    <property type="project" value="UniProtKB-KW"/>
</dbReference>
<dbReference type="GO" id="GO:0003677">
    <property type="term" value="F:DNA binding"/>
    <property type="evidence" value="ECO:0007669"/>
    <property type="project" value="InterPro"/>
</dbReference>
<protein>
    <submittedName>
        <fullName evidence="9">Toprim domain-containing protein</fullName>
    </submittedName>
</protein>
<evidence type="ECO:0000256" key="1">
    <source>
        <dbReference type="ARBA" id="ARBA00022478"/>
    </source>
</evidence>
<keyword evidence="6" id="KW-0804">Transcription</keyword>
<name>A0A239GF32_9SPHN</name>
<evidence type="ECO:0000259" key="7">
    <source>
        <dbReference type="Pfam" id="PF13362"/>
    </source>
</evidence>
<dbReference type="Gene3D" id="3.90.580.10">
    <property type="entry name" value="Zinc finger, CHC2-type domain"/>
    <property type="match status" value="1"/>
</dbReference>
<evidence type="ECO:0000256" key="2">
    <source>
        <dbReference type="ARBA" id="ARBA00022515"/>
    </source>
</evidence>
<dbReference type="Pfam" id="PF23639">
    <property type="entry name" value="DUF7146"/>
    <property type="match status" value="1"/>
</dbReference>
<dbReference type="Proteomes" id="UP000198281">
    <property type="component" value="Unassembled WGS sequence"/>
</dbReference>
<dbReference type="InterPro" id="IPR055570">
    <property type="entry name" value="DUF7146"/>
</dbReference>
<evidence type="ECO:0000256" key="6">
    <source>
        <dbReference type="ARBA" id="ARBA00023163"/>
    </source>
</evidence>
<reference evidence="10" key="1">
    <citation type="submission" date="2017-06" db="EMBL/GenBank/DDBJ databases">
        <authorList>
            <person name="Varghese N."/>
            <person name="Submissions S."/>
        </authorList>
    </citation>
    <scope>NUCLEOTIDE SEQUENCE [LARGE SCALE GENOMIC DNA]</scope>
    <source>
        <strain evidence="10">LNB2</strain>
    </source>
</reference>
<dbReference type="GO" id="GO:0016779">
    <property type="term" value="F:nucleotidyltransferase activity"/>
    <property type="evidence" value="ECO:0007669"/>
    <property type="project" value="UniProtKB-KW"/>
</dbReference>
<accession>A0A239GF32</accession>
<keyword evidence="2" id="KW-0639">Primosome</keyword>
<keyword evidence="3" id="KW-0808">Transferase</keyword>
<keyword evidence="10" id="KW-1185">Reference proteome</keyword>
<dbReference type="InterPro" id="IPR006171">
    <property type="entry name" value="TOPRIM_dom"/>
</dbReference>
<feature type="domain" description="Toprim" evidence="7">
    <location>
        <begin position="204"/>
        <end position="295"/>
    </location>
</feature>
<dbReference type="RefSeq" id="WP_082166042.1">
    <property type="nucleotide sequence ID" value="NZ_FZOS01000012.1"/>
</dbReference>
<dbReference type="GO" id="GO:0006269">
    <property type="term" value="P:DNA replication, synthesis of primer"/>
    <property type="evidence" value="ECO:0007669"/>
    <property type="project" value="UniProtKB-KW"/>
</dbReference>
<dbReference type="AlphaFoldDB" id="A0A239GF32"/>
<sequence length="304" mass="33351">MALSRTSADPRLHAAAASIVKSLGGEWKPSGAMCRCPAHDDHRPSLSVRVGERGILFKCFAGCSTIEVIRALRGDQHRIPSNEGGRTMPDGQERQLSGRIRSLWREAGPIGDTPAEVYLASRRLAGSYPSLRYHDRVPYGRGENVCFRPALLAAVECDTGVIALERLFLDPRTGLPIADLDPPKRLLGRPLGGAVRFGTATSVLGLAEGWETAWSAHLRLGIPVWAALGSDRLPLVTIPERVEHLILLPDDDPPGRRCARRARQAHTRPGLVIETRFPGGGFNDWNDLHRAEGREGRRWLEQVA</sequence>
<dbReference type="EMBL" id="FZOS01000012">
    <property type="protein sequence ID" value="SNS67358.1"/>
    <property type="molecule type" value="Genomic_DNA"/>
</dbReference>
<keyword evidence="5" id="KW-0235">DNA replication</keyword>
<evidence type="ECO:0000256" key="4">
    <source>
        <dbReference type="ARBA" id="ARBA00022695"/>
    </source>
</evidence>
<evidence type="ECO:0000259" key="8">
    <source>
        <dbReference type="Pfam" id="PF23639"/>
    </source>
</evidence>
<dbReference type="GO" id="GO:0008270">
    <property type="term" value="F:zinc ion binding"/>
    <property type="evidence" value="ECO:0007669"/>
    <property type="project" value="InterPro"/>
</dbReference>
<keyword evidence="1" id="KW-0240">DNA-directed RNA polymerase</keyword>
<evidence type="ECO:0000313" key="10">
    <source>
        <dbReference type="Proteomes" id="UP000198281"/>
    </source>
</evidence>
<dbReference type="GO" id="GO:1990077">
    <property type="term" value="C:primosome complex"/>
    <property type="evidence" value="ECO:0007669"/>
    <property type="project" value="UniProtKB-KW"/>
</dbReference>
<proteinExistence type="predicted"/>
<evidence type="ECO:0000313" key="9">
    <source>
        <dbReference type="EMBL" id="SNS67358.1"/>
    </source>
</evidence>
<organism evidence="9 10">
    <name type="scientific">Edaphosphingomonas laterariae</name>
    <dbReference type="NCBI Taxonomy" id="861865"/>
    <lineage>
        <taxon>Bacteria</taxon>
        <taxon>Pseudomonadati</taxon>
        <taxon>Pseudomonadota</taxon>
        <taxon>Alphaproteobacteria</taxon>
        <taxon>Sphingomonadales</taxon>
        <taxon>Rhizorhabdaceae</taxon>
        <taxon>Edaphosphingomonas</taxon>
    </lineage>
</organism>